<feature type="region of interest" description="Disordered" evidence="1">
    <location>
        <begin position="99"/>
        <end position="118"/>
    </location>
</feature>
<proteinExistence type="predicted"/>
<sequence>MGMKSVRLFDYLQYDGQSWQVVAQDGPELALKDLMSGRIRKVGVADLLGDDSYLPDTPDRLPRLDSAAILETLDSAAKERVLFLRRHVVEVLTGTIPVDLDSPDEGTAAPPRPQYDPGLPLKERVNAKVVELVTAGTPVGYRSLERYIKAYRTDGLAGLVDGRMQRQTSPTGRVDPALVSLMESAVKAQTKISTGTRSRVINQVSREAAQLGVPVPSRATMYRALDNLQKAAHPFGNATTRRTQANRPDRTWSRQAPSRPGELVEIDSTPLDLMVVYPDGSTGRVDLTVALDVATRTPCAAILRPIATKSVDAAVVLARALTPLPMQPGWSSSVAFSRSILPAGMIQGDEAIRASIAAKPVIVPESITVDRGKVYVGSTFLNACERLQISVTKASPRTPTDKPHVERVFAAINSGFTQYLSGYVGPNVIKRGESPEDEAVWTLAEVQNLLDLWIVGVWQNKPHPGLRHPAMPKKDLTPNEAYAALVSVAPTVNVALDRDDYIGLLPVAYRTIQGYGVNFESLHYDSPALHPYRGVKSGLPLPANDGWEVRYDPYRLQSIFVRDHFRGVWIEAEWTLAKQTLAPFSLDVLRAARQAMRSRNDNATGFDLLSEINRIQAGGARTVKEQRAAKRDSVNKPVVPLSVVPDPGTVEAIDECPTASAAAVSEGSSAKPRRAARRIDDEDEE</sequence>
<dbReference type="Pfam" id="PF09299">
    <property type="entry name" value="Mu-transpos_C"/>
    <property type="match status" value="1"/>
</dbReference>
<dbReference type="GO" id="GO:0003676">
    <property type="term" value="F:nucleic acid binding"/>
    <property type="evidence" value="ECO:0007669"/>
    <property type="project" value="InterPro"/>
</dbReference>
<reference evidence="3 4" key="1">
    <citation type="journal article" date="2019" name="Emerg. Microbes Infect.">
        <title>Comprehensive subspecies identification of 175 nontuberculous mycobacteria species based on 7547 genomic profiles.</title>
        <authorList>
            <person name="Matsumoto Y."/>
            <person name="Kinjo T."/>
            <person name="Motooka D."/>
            <person name="Nabeya D."/>
            <person name="Jung N."/>
            <person name="Uechi K."/>
            <person name="Horii T."/>
            <person name="Iida T."/>
            <person name="Fujita J."/>
            <person name="Nakamura S."/>
        </authorList>
    </citation>
    <scope>NUCLEOTIDE SEQUENCE [LARGE SCALE GENOMIC DNA]</scope>
    <source>
        <strain evidence="3 4">JCM 12405</strain>
    </source>
</reference>
<evidence type="ECO:0000256" key="1">
    <source>
        <dbReference type="SAM" id="MobiDB-lite"/>
    </source>
</evidence>
<feature type="domain" description="Integrase catalytic" evidence="2">
    <location>
        <begin position="256"/>
        <end position="486"/>
    </location>
</feature>
<gene>
    <name evidence="3" type="ORF">MDOR_19600</name>
</gene>
<dbReference type="Gene3D" id="3.30.420.10">
    <property type="entry name" value="Ribonuclease H-like superfamily/Ribonuclease H"/>
    <property type="match status" value="1"/>
</dbReference>
<dbReference type="AlphaFoldDB" id="A0A7I7VTK1"/>
<feature type="region of interest" description="Disordered" evidence="1">
    <location>
        <begin position="660"/>
        <end position="685"/>
    </location>
</feature>
<dbReference type="KEGG" id="mdr:MDOR_19600"/>
<accession>A0A7I7VTK1</accession>
<evidence type="ECO:0000313" key="4">
    <source>
        <dbReference type="Proteomes" id="UP000467201"/>
    </source>
</evidence>
<feature type="compositionally biased region" description="Low complexity" evidence="1">
    <location>
        <begin position="660"/>
        <end position="670"/>
    </location>
</feature>
<dbReference type="PROSITE" id="PS50994">
    <property type="entry name" value="INTEGRASE"/>
    <property type="match status" value="1"/>
</dbReference>
<dbReference type="InterPro" id="IPR015378">
    <property type="entry name" value="Transposase-like_Mu_C"/>
</dbReference>
<dbReference type="InterPro" id="IPR001584">
    <property type="entry name" value="Integrase_cat-core"/>
</dbReference>
<organism evidence="3 4">
    <name type="scientific">Mycolicibacterium doricum</name>
    <dbReference type="NCBI Taxonomy" id="126673"/>
    <lineage>
        <taxon>Bacteria</taxon>
        <taxon>Bacillati</taxon>
        <taxon>Actinomycetota</taxon>
        <taxon>Actinomycetes</taxon>
        <taxon>Mycobacteriales</taxon>
        <taxon>Mycobacteriaceae</taxon>
        <taxon>Mycolicibacterium</taxon>
    </lineage>
</organism>
<evidence type="ECO:0000259" key="2">
    <source>
        <dbReference type="PROSITE" id="PS50994"/>
    </source>
</evidence>
<dbReference type="SUPFAM" id="SSF53098">
    <property type="entry name" value="Ribonuclease H-like"/>
    <property type="match status" value="1"/>
</dbReference>
<dbReference type="EMBL" id="AP022605">
    <property type="protein sequence ID" value="BBZ07791.1"/>
    <property type="molecule type" value="Genomic_DNA"/>
</dbReference>
<dbReference type="InterPro" id="IPR036397">
    <property type="entry name" value="RNaseH_sf"/>
</dbReference>
<feature type="region of interest" description="Disordered" evidence="1">
    <location>
        <begin position="240"/>
        <end position="260"/>
    </location>
</feature>
<protein>
    <submittedName>
        <fullName evidence="3">Transposase</fullName>
    </submittedName>
</protein>
<dbReference type="GO" id="GO:0015074">
    <property type="term" value="P:DNA integration"/>
    <property type="evidence" value="ECO:0007669"/>
    <property type="project" value="InterPro"/>
</dbReference>
<evidence type="ECO:0000313" key="3">
    <source>
        <dbReference type="EMBL" id="BBZ07791.1"/>
    </source>
</evidence>
<dbReference type="Proteomes" id="UP000467201">
    <property type="component" value="Chromosome"/>
</dbReference>
<dbReference type="InterPro" id="IPR012337">
    <property type="entry name" value="RNaseH-like_sf"/>
</dbReference>
<name>A0A7I7VTK1_9MYCO</name>